<proteinExistence type="predicted"/>
<name>A0A1Y5RH30_9RHOB</name>
<sequence>MNSPRILVVGAGLIGQRHIAMLQARGWLAAIADPAPAARGVAEAAAVPLFDDLEAALDGVKPDGVLLASPNQLHVAQALACVARGIPVLVEKPIADRVEDARRLVDAARTAQVPILVGHHRRHNPLIAAAKAAIEAGRLGRIVAVNALFWLYKPDAYFAPDWRRQEGAGPVFINLIHDLDLLRHLCGEVAAVQAVESSAVRGFAVEDTAAMLLEFESGALGTVSISDCAVSPWSWEFAAGENPAYPKTDVPAYTIAGTHGALSVPDLGLWHHPEERSWWAPIRREALPSAQRDPLEAQLDHFAAVIAGRAEPLVSGEEGLRTLQVLEAVKRAAREGRRVVLSGAA</sequence>
<dbReference type="InterPro" id="IPR051450">
    <property type="entry name" value="Gfo/Idh/MocA_Oxidoreductases"/>
</dbReference>
<reference evidence="3 4" key="1">
    <citation type="submission" date="2017-03" db="EMBL/GenBank/DDBJ databases">
        <authorList>
            <person name="Afonso C.L."/>
            <person name="Miller P.J."/>
            <person name="Scott M.A."/>
            <person name="Spackman E."/>
            <person name="Goraichik I."/>
            <person name="Dimitrov K.M."/>
            <person name="Suarez D.L."/>
            <person name="Swayne D.E."/>
        </authorList>
    </citation>
    <scope>NUCLEOTIDE SEQUENCE [LARGE SCALE GENOMIC DNA]</scope>
    <source>
        <strain evidence="3 4">CECT 7680</strain>
    </source>
</reference>
<dbReference type="InterPro" id="IPR000683">
    <property type="entry name" value="Gfo/Idh/MocA-like_OxRdtase_N"/>
</dbReference>
<dbReference type="Pfam" id="PF02894">
    <property type="entry name" value="GFO_IDH_MocA_C"/>
    <property type="match status" value="1"/>
</dbReference>
<dbReference type="PANTHER" id="PTHR43377">
    <property type="entry name" value="BILIVERDIN REDUCTASE A"/>
    <property type="match status" value="1"/>
</dbReference>
<dbReference type="Pfam" id="PF01408">
    <property type="entry name" value="GFO_IDH_MocA"/>
    <property type="match status" value="1"/>
</dbReference>
<dbReference type="InterPro" id="IPR004104">
    <property type="entry name" value="Gfo/Idh/MocA-like_OxRdtase_C"/>
</dbReference>
<dbReference type="Gene3D" id="3.30.360.10">
    <property type="entry name" value="Dihydrodipicolinate Reductase, domain 2"/>
    <property type="match status" value="1"/>
</dbReference>
<protein>
    <submittedName>
        <fullName evidence="3">1,5-anhydro-D-fructose reductase</fullName>
        <ecNumber evidence="3">1.1.1.292</ecNumber>
    </submittedName>
</protein>
<dbReference type="InterPro" id="IPR036291">
    <property type="entry name" value="NAD(P)-bd_dom_sf"/>
</dbReference>
<feature type="domain" description="Gfo/Idh/MocA-like oxidoreductase N-terminal" evidence="1">
    <location>
        <begin position="5"/>
        <end position="119"/>
    </location>
</feature>
<dbReference type="PANTHER" id="PTHR43377:SF8">
    <property type="entry name" value="BLR3664 PROTEIN"/>
    <property type="match status" value="1"/>
</dbReference>
<evidence type="ECO:0000259" key="1">
    <source>
        <dbReference type="Pfam" id="PF01408"/>
    </source>
</evidence>
<dbReference type="SUPFAM" id="SSF55347">
    <property type="entry name" value="Glyceraldehyde-3-phosphate dehydrogenase-like, C-terminal domain"/>
    <property type="match status" value="1"/>
</dbReference>
<evidence type="ECO:0000259" key="2">
    <source>
        <dbReference type="Pfam" id="PF02894"/>
    </source>
</evidence>
<dbReference type="OrthoDB" id="9792935at2"/>
<dbReference type="GO" id="GO:0033712">
    <property type="term" value="F:1,5-anhydro-D-fructose reductase (1,5-anhydro-D-mannitol-forming) activity"/>
    <property type="evidence" value="ECO:0007669"/>
    <property type="project" value="UniProtKB-EC"/>
</dbReference>
<dbReference type="GO" id="GO:0000166">
    <property type="term" value="F:nucleotide binding"/>
    <property type="evidence" value="ECO:0007669"/>
    <property type="project" value="InterPro"/>
</dbReference>
<accession>A0A1Y5RH30</accession>
<evidence type="ECO:0000313" key="4">
    <source>
        <dbReference type="Proteomes" id="UP000193409"/>
    </source>
</evidence>
<dbReference type="Gene3D" id="3.40.50.720">
    <property type="entry name" value="NAD(P)-binding Rossmann-like Domain"/>
    <property type="match status" value="1"/>
</dbReference>
<keyword evidence="4" id="KW-1185">Reference proteome</keyword>
<gene>
    <name evidence="3" type="primary">afr_1</name>
    <name evidence="3" type="ORF">PSA7680_00455</name>
</gene>
<dbReference type="RefSeq" id="WP_085867028.1">
    <property type="nucleotide sequence ID" value="NZ_FWFQ01000002.1"/>
</dbReference>
<organism evidence="3 4">
    <name type="scientific">Pseudoruegeria aquimaris</name>
    <dbReference type="NCBI Taxonomy" id="393663"/>
    <lineage>
        <taxon>Bacteria</taxon>
        <taxon>Pseudomonadati</taxon>
        <taxon>Pseudomonadota</taxon>
        <taxon>Alphaproteobacteria</taxon>
        <taxon>Rhodobacterales</taxon>
        <taxon>Roseobacteraceae</taxon>
        <taxon>Pseudoruegeria</taxon>
    </lineage>
</organism>
<dbReference type="Proteomes" id="UP000193409">
    <property type="component" value="Unassembled WGS sequence"/>
</dbReference>
<dbReference type="EC" id="1.1.1.292" evidence="3"/>
<feature type="domain" description="Gfo/Idh/MocA-like oxidoreductase C-terminal" evidence="2">
    <location>
        <begin position="131"/>
        <end position="339"/>
    </location>
</feature>
<dbReference type="EMBL" id="FWFQ01000002">
    <property type="protein sequence ID" value="SLN16459.1"/>
    <property type="molecule type" value="Genomic_DNA"/>
</dbReference>
<keyword evidence="3" id="KW-0560">Oxidoreductase</keyword>
<dbReference type="AlphaFoldDB" id="A0A1Y5RH30"/>
<dbReference type="SUPFAM" id="SSF51735">
    <property type="entry name" value="NAD(P)-binding Rossmann-fold domains"/>
    <property type="match status" value="1"/>
</dbReference>
<evidence type="ECO:0000313" key="3">
    <source>
        <dbReference type="EMBL" id="SLN16459.1"/>
    </source>
</evidence>